<evidence type="ECO:0000256" key="7">
    <source>
        <dbReference type="ARBA" id="ARBA00023157"/>
    </source>
</evidence>
<sequence>CRETSFIYAITSAAVAHSVARACADGSIYTCTCNYNLRQPNGVDWEWGGCSDNVNFGKKFSRKFVDVHVKREMVRDCKCHGMSGSCTIKTCWMRLPSFRKVGDILKDRFDGASRVNLGNNNGGRRDRKKLRLEPVNPNLKRPDKRDLVYFDESPNFCDNNEEIGFPGTSGRECNASSIGIDGCDLLCCGRGHKSESYTVKERCSCTFHWCCEVKCKVCTRTKIRNTCL</sequence>
<evidence type="ECO:0000256" key="8">
    <source>
        <dbReference type="ARBA" id="ARBA00023288"/>
    </source>
</evidence>
<evidence type="ECO:0000256" key="2">
    <source>
        <dbReference type="ARBA" id="ARBA00005683"/>
    </source>
</evidence>
<name>A0ABY7EJ23_MYAAR</name>
<evidence type="ECO:0000256" key="1">
    <source>
        <dbReference type="ARBA" id="ARBA00004498"/>
    </source>
</evidence>
<dbReference type="PANTHER" id="PTHR12027">
    <property type="entry name" value="WNT RELATED"/>
    <property type="match status" value="1"/>
</dbReference>
<dbReference type="PRINTS" id="PR01349">
    <property type="entry name" value="WNTPROTEIN"/>
</dbReference>
<dbReference type="PROSITE" id="PS00246">
    <property type="entry name" value="WNT1"/>
    <property type="match status" value="1"/>
</dbReference>
<comment type="similarity">
    <text evidence="2 9">Belongs to the Wnt family.</text>
</comment>
<accession>A0ABY7EJ23</accession>
<evidence type="ECO:0000256" key="5">
    <source>
        <dbReference type="ARBA" id="ARBA00022530"/>
    </source>
</evidence>
<keyword evidence="6 9" id="KW-0879">Wnt signaling pathway</keyword>
<comment type="function">
    <text evidence="9">Ligand for members of the frizzled family of seven transmembrane receptors.</text>
</comment>
<organism evidence="10 11">
    <name type="scientific">Mya arenaria</name>
    <name type="common">Soft-shell clam</name>
    <dbReference type="NCBI Taxonomy" id="6604"/>
    <lineage>
        <taxon>Eukaryota</taxon>
        <taxon>Metazoa</taxon>
        <taxon>Spiralia</taxon>
        <taxon>Lophotrochozoa</taxon>
        <taxon>Mollusca</taxon>
        <taxon>Bivalvia</taxon>
        <taxon>Autobranchia</taxon>
        <taxon>Heteroconchia</taxon>
        <taxon>Euheterodonta</taxon>
        <taxon>Imparidentia</taxon>
        <taxon>Neoheterodontei</taxon>
        <taxon>Myida</taxon>
        <taxon>Myoidea</taxon>
        <taxon>Myidae</taxon>
        <taxon>Mya</taxon>
    </lineage>
</organism>
<dbReference type="EMBL" id="CP111018">
    <property type="protein sequence ID" value="WAR09997.1"/>
    <property type="molecule type" value="Genomic_DNA"/>
</dbReference>
<evidence type="ECO:0000256" key="6">
    <source>
        <dbReference type="ARBA" id="ARBA00022687"/>
    </source>
</evidence>
<keyword evidence="3 9" id="KW-0217">Developmental protein</keyword>
<gene>
    <name evidence="10" type="ORF">MAR_035073</name>
</gene>
<keyword evidence="11" id="KW-1185">Reference proteome</keyword>
<evidence type="ECO:0000256" key="4">
    <source>
        <dbReference type="ARBA" id="ARBA00022525"/>
    </source>
</evidence>
<dbReference type="Proteomes" id="UP001164746">
    <property type="component" value="Chromosome 7"/>
</dbReference>
<keyword evidence="4" id="KW-0964">Secreted</keyword>
<evidence type="ECO:0000256" key="3">
    <source>
        <dbReference type="ARBA" id="ARBA00022473"/>
    </source>
</evidence>
<dbReference type="InterPro" id="IPR005817">
    <property type="entry name" value="Wnt"/>
</dbReference>
<dbReference type="InterPro" id="IPR043158">
    <property type="entry name" value="Wnt_C"/>
</dbReference>
<reference evidence="10" key="1">
    <citation type="submission" date="2022-11" db="EMBL/GenBank/DDBJ databases">
        <title>Centuries of genome instability and evolution in soft-shell clam transmissible cancer (bioRxiv).</title>
        <authorList>
            <person name="Hart S.F.M."/>
            <person name="Yonemitsu M.A."/>
            <person name="Giersch R.M."/>
            <person name="Beal B.F."/>
            <person name="Arriagada G."/>
            <person name="Davis B.W."/>
            <person name="Ostrander E.A."/>
            <person name="Goff S.P."/>
            <person name="Metzger M.J."/>
        </authorList>
    </citation>
    <scope>NUCLEOTIDE SEQUENCE</scope>
    <source>
        <strain evidence="10">MELC-2E11</strain>
        <tissue evidence="10">Siphon/mantle</tissue>
    </source>
</reference>
<keyword evidence="7" id="KW-1015">Disulfide bond</keyword>
<protein>
    <recommendedName>
        <fullName evidence="9">Protein Wnt</fullName>
    </recommendedName>
</protein>
<feature type="non-terminal residue" evidence="10">
    <location>
        <position position="1"/>
    </location>
</feature>
<dbReference type="SMART" id="SM00097">
    <property type="entry name" value="WNT1"/>
    <property type="match status" value="1"/>
</dbReference>
<keyword evidence="5" id="KW-0272">Extracellular matrix</keyword>
<dbReference type="Pfam" id="PF00110">
    <property type="entry name" value="wnt"/>
    <property type="match status" value="1"/>
</dbReference>
<dbReference type="InterPro" id="IPR018161">
    <property type="entry name" value="Wnt_CS"/>
</dbReference>
<evidence type="ECO:0000256" key="9">
    <source>
        <dbReference type="RuleBase" id="RU003500"/>
    </source>
</evidence>
<evidence type="ECO:0000313" key="11">
    <source>
        <dbReference type="Proteomes" id="UP001164746"/>
    </source>
</evidence>
<evidence type="ECO:0000313" key="10">
    <source>
        <dbReference type="EMBL" id="WAR09997.1"/>
    </source>
</evidence>
<proteinExistence type="inferred from homology"/>
<keyword evidence="8" id="KW-0449">Lipoprotein</keyword>
<dbReference type="Gene3D" id="3.30.2460.20">
    <property type="match status" value="1"/>
</dbReference>
<dbReference type="PANTHER" id="PTHR12027:SF91">
    <property type="entry name" value="PROTO-ONCOGENE WNT-1"/>
    <property type="match status" value="1"/>
</dbReference>
<comment type="subcellular location">
    <subcellularLocation>
        <location evidence="1 9">Secreted</location>
        <location evidence="1 9">Extracellular space</location>
        <location evidence="1 9">Extracellular matrix</location>
    </subcellularLocation>
</comment>